<keyword evidence="2" id="KW-1185">Reference proteome</keyword>
<organism evidence="1 2">
    <name type="scientific">Gigaspora margarita</name>
    <dbReference type="NCBI Taxonomy" id="4874"/>
    <lineage>
        <taxon>Eukaryota</taxon>
        <taxon>Fungi</taxon>
        <taxon>Fungi incertae sedis</taxon>
        <taxon>Mucoromycota</taxon>
        <taxon>Glomeromycotina</taxon>
        <taxon>Glomeromycetes</taxon>
        <taxon>Diversisporales</taxon>
        <taxon>Gigasporaceae</taxon>
        <taxon>Gigaspora</taxon>
    </lineage>
</organism>
<sequence length="102" mass="11905">SSGKLFMRDEVQASFSTIDIIRNFRKDNLNNNCKEIEHKILKQQVYSKCIALRQKLVVLAFKFNLTYIVATLRTNSRRRHAKRIKLFTEICAPSSKTINTKT</sequence>
<comment type="caution">
    <text evidence="1">The sequence shown here is derived from an EMBL/GenBank/DDBJ whole genome shotgun (WGS) entry which is preliminary data.</text>
</comment>
<feature type="non-terminal residue" evidence="1">
    <location>
        <position position="102"/>
    </location>
</feature>
<accession>A0ABN7X7I7</accession>
<reference evidence="1 2" key="1">
    <citation type="submission" date="2021-06" db="EMBL/GenBank/DDBJ databases">
        <authorList>
            <person name="Kallberg Y."/>
            <person name="Tangrot J."/>
            <person name="Rosling A."/>
        </authorList>
    </citation>
    <scope>NUCLEOTIDE SEQUENCE [LARGE SCALE GENOMIC DNA]</scope>
    <source>
        <strain evidence="1 2">120-4 pot B 10/14</strain>
    </source>
</reference>
<protein>
    <submittedName>
        <fullName evidence="1">5197_t:CDS:1</fullName>
    </submittedName>
</protein>
<feature type="non-terminal residue" evidence="1">
    <location>
        <position position="1"/>
    </location>
</feature>
<gene>
    <name evidence="1" type="ORF">GMARGA_LOCUS39199</name>
</gene>
<dbReference type="Proteomes" id="UP000789901">
    <property type="component" value="Unassembled WGS sequence"/>
</dbReference>
<dbReference type="EMBL" id="CAJVQB010092213">
    <property type="protein sequence ID" value="CAG8848482.1"/>
    <property type="molecule type" value="Genomic_DNA"/>
</dbReference>
<evidence type="ECO:0000313" key="1">
    <source>
        <dbReference type="EMBL" id="CAG8848482.1"/>
    </source>
</evidence>
<proteinExistence type="predicted"/>
<name>A0ABN7X7I7_GIGMA</name>
<evidence type="ECO:0000313" key="2">
    <source>
        <dbReference type="Proteomes" id="UP000789901"/>
    </source>
</evidence>